<evidence type="ECO:0000256" key="5">
    <source>
        <dbReference type="ARBA" id="ARBA00022989"/>
    </source>
</evidence>
<gene>
    <name evidence="8" type="ORF">VaNZ11_014266</name>
</gene>
<dbReference type="PANTHER" id="PTHR23033:SF50">
    <property type="entry name" value="HEXOSYLTRANSFERASE"/>
    <property type="match status" value="1"/>
</dbReference>
<keyword evidence="4" id="KW-0735">Signal-anchor</keyword>
<dbReference type="Gene3D" id="3.90.550.50">
    <property type="match status" value="1"/>
</dbReference>
<evidence type="ECO:0000256" key="2">
    <source>
        <dbReference type="ARBA" id="ARBA00006462"/>
    </source>
</evidence>
<dbReference type="PANTHER" id="PTHR23033">
    <property type="entry name" value="BETA1,3-GALACTOSYLTRANSFERASE"/>
    <property type="match status" value="1"/>
</dbReference>
<organism evidence="8 9">
    <name type="scientific">Volvox africanus</name>
    <dbReference type="NCBI Taxonomy" id="51714"/>
    <lineage>
        <taxon>Eukaryota</taxon>
        <taxon>Viridiplantae</taxon>
        <taxon>Chlorophyta</taxon>
        <taxon>core chlorophytes</taxon>
        <taxon>Chlorophyceae</taxon>
        <taxon>CS clade</taxon>
        <taxon>Chlamydomonadales</taxon>
        <taxon>Volvocaceae</taxon>
        <taxon>Volvox</taxon>
    </lineage>
</organism>
<evidence type="ECO:0000313" key="9">
    <source>
        <dbReference type="Proteomes" id="UP001165090"/>
    </source>
</evidence>
<name>A0ABQ5SI32_9CHLO</name>
<evidence type="ECO:0000256" key="4">
    <source>
        <dbReference type="ARBA" id="ARBA00022968"/>
    </source>
</evidence>
<dbReference type="Proteomes" id="UP001165090">
    <property type="component" value="Unassembled WGS sequence"/>
</dbReference>
<dbReference type="InterPro" id="IPR026050">
    <property type="entry name" value="C1GALT1/C1GALT1_chp1"/>
</dbReference>
<comment type="similarity">
    <text evidence="2">Belongs to the glycosyltransferase 31 family. Beta3-Gal-T subfamily.</text>
</comment>
<evidence type="ECO:0000256" key="6">
    <source>
        <dbReference type="ARBA" id="ARBA00023136"/>
    </source>
</evidence>
<feature type="non-terminal residue" evidence="8">
    <location>
        <position position="1"/>
    </location>
</feature>
<keyword evidence="5" id="KW-1133">Transmembrane helix</keyword>
<comment type="caution">
    <text evidence="8">The sequence shown here is derived from an EMBL/GenBank/DDBJ whole genome shotgun (WGS) entry which is preliminary data.</text>
</comment>
<sequence>QVPYAWDEGTACVAGSPDMEFQRHRVFCLVVTLIATASTTTARLPDEKHHRWLLRFLRGAGKRNSVEDFFLEPEEPRLLGPLWDSSDPELIQSPIFGKGGRLLKQILGDEFLLGGDPDPDPQPNPARRSLRNEDFVFAAPSSPQRLQLAQASRYWRKGMRAVFVLDTPQDRLSPEAVAEAARFRESYAWFPNYRRMANDKRDHYLEGDRRAAMTPILAYAALSNASAMSPWTLPAPAAADSSGNNAGGDGNHATLQPVWPRPSAPLGDVNGSNVEDPFLWMLAGDDDTIFFMRGVKALLRDYDPQLPYFITDSMYVGSKSPQPGVWEMRCYPCHLPWGRWRRSAARRLLVKDGDKRGDLKDAASDDRRKSPKGCGCSVQALCKKRFPSNETRCQTEWEGPVPFGGVGFIFSIGFFKALAAARNGIGLRAYEACIGDPETSVMSFPEGGDAFMSRCMWRLGFPITDPGYTPLGRYMGEVLHLKHLYDAPLNLSAGQLPDKAETRWSTAVSMHLGARQQKSFRAAAMTIKYISSVYDLVAELLWPTGRKALV</sequence>
<keyword evidence="6" id="KW-0472">Membrane</keyword>
<evidence type="ECO:0000256" key="3">
    <source>
        <dbReference type="ARBA" id="ARBA00022692"/>
    </source>
</evidence>
<dbReference type="EMBL" id="BSDZ01000086">
    <property type="protein sequence ID" value="GLI69603.1"/>
    <property type="molecule type" value="Genomic_DNA"/>
</dbReference>
<evidence type="ECO:0000256" key="7">
    <source>
        <dbReference type="SAM" id="MobiDB-lite"/>
    </source>
</evidence>
<evidence type="ECO:0008006" key="10">
    <source>
        <dbReference type="Google" id="ProtNLM"/>
    </source>
</evidence>
<accession>A0ABQ5SI32</accession>
<keyword evidence="9" id="KW-1185">Reference proteome</keyword>
<evidence type="ECO:0000313" key="8">
    <source>
        <dbReference type="EMBL" id="GLI69603.1"/>
    </source>
</evidence>
<evidence type="ECO:0000256" key="1">
    <source>
        <dbReference type="ARBA" id="ARBA00004606"/>
    </source>
</evidence>
<comment type="subcellular location">
    <subcellularLocation>
        <location evidence="1">Membrane</location>
        <topology evidence="1">Single-pass type II membrane protein</topology>
    </subcellularLocation>
</comment>
<proteinExistence type="inferred from homology"/>
<protein>
    <recommendedName>
        <fullName evidence="10">Hexosyltransferase</fullName>
    </recommendedName>
</protein>
<keyword evidence="3" id="KW-0812">Transmembrane</keyword>
<feature type="region of interest" description="Disordered" evidence="7">
    <location>
        <begin position="239"/>
        <end position="260"/>
    </location>
</feature>
<reference evidence="8 9" key="1">
    <citation type="journal article" date="2023" name="IScience">
        <title>Expanded male sex-determining region conserved during the evolution of homothallism in the green alga Volvox.</title>
        <authorList>
            <person name="Yamamoto K."/>
            <person name="Matsuzaki R."/>
            <person name="Mahakham W."/>
            <person name="Heman W."/>
            <person name="Sekimoto H."/>
            <person name="Kawachi M."/>
            <person name="Minakuchi Y."/>
            <person name="Toyoda A."/>
            <person name="Nozaki H."/>
        </authorList>
    </citation>
    <scope>NUCLEOTIDE SEQUENCE [LARGE SCALE GENOMIC DNA]</scope>
    <source>
        <strain evidence="8 9">NIES-4468</strain>
    </source>
</reference>